<dbReference type="RefSeq" id="WP_009780385.1">
    <property type="nucleotide sequence ID" value="NZ_CH672395.1"/>
</dbReference>
<feature type="signal peptide" evidence="1">
    <location>
        <begin position="1"/>
        <end position="19"/>
    </location>
</feature>
<reference evidence="2 3" key="1">
    <citation type="journal article" date="2007" name="Nature">
        <title>Light stimulates growth of proteorhodopsin-containing marine Flavobacteria.</title>
        <authorList>
            <person name="Gomez-Consarnau L."/>
            <person name="Gonzalez J.M."/>
            <person name="Coll-Llado M."/>
            <person name="Gourdon P."/>
            <person name="Pascher T."/>
            <person name="Neutze R."/>
            <person name="Pedros-Alio C."/>
            <person name="Pinhassi J."/>
        </authorList>
    </citation>
    <scope>NUCLEOTIDE SEQUENCE [LARGE SCALE GENOMIC DNA]</scope>
    <source>
        <strain evidence="2 3">MED217</strain>
    </source>
</reference>
<organism evidence="2 3">
    <name type="scientific">Leeuwenhoekiella blandensis (strain CECT 7118 / CCUG 51940 / KCTC 22103 / MED217)</name>
    <name type="common">Flavobacterium sp. (strain MED217)</name>
    <dbReference type="NCBI Taxonomy" id="398720"/>
    <lineage>
        <taxon>Bacteria</taxon>
        <taxon>Pseudomonadati</taxon>
        <taxon>Bacteroidota</taxon>
        <taxon>Flavobacteriia</taxon>
        <taxon>Flavobacteriales</taxon>
        <taxon>Flavobacteriaceae</taxon>
        <taxon>Leeuwenhoekiella</taxon>
    </lineage>
</organism>
<accession>A3XNI0</accession>
<protein>
    <submittedName>
        <fullName evidence="2">Uncharacterized protein</fullName>
    </submittedName>
</protein>
<evidence type="ECO:0000313" key="3">
    <source>
        <dbReference type="Proteomes" id="UP000001601"/>
    </source>
</evidence>
<evidence type="ECO:0000313" key="2">
    <source>
        <dbReference type="EMBL" id="EAQ48888.1"/>
    </source>
</evidence>
<evidence type="ECO:0000256" key="1">
    <source>
        <dbReference type="SAM" id="SignalP"/>
    </source>
</evidence>
<feature type="chain" id="PRO_5002664255" evidence="1">
    <location>
        <begin position="20"/>
        <end position="95"/>
    </location>
</feature>
<dbReference type="HOGENOM" id="CLU_2369355_0_0_10"/>
<sequence>MLKKLLLLILLFSSSAIFASTPGEKTKTAKETNQLAQLSQVVFDNNLIEVNLTEHTLPEAILRLYQLEKIKFTGEMIYTHKPLELAKIKSPVKTV</sequence>
<dbReference type="AlphaFoldDB" id="A3XNI0"/>
<dbReference type="EMBL" id="AANC01000006">
    <property type="protein sequence ID" value="EAQ48888.1"/>
    <property type="molecule type" value="Genomic_DNA"/>
</dbReference>
<dbReference type="OrthoDB" id="1452312at2"/>
<proteinExistence type="predicted"/>
<keyword evidence="1" id="KW-0732">Signal</keyword>
<name>A3XNI0_LEEBM</name>
<comment type="caution">
    <text evidence="2">The sequence shown here is derived from an EMBL/GenBank/DDBJ whole genome shotgun (WGS) entry which is preliminary data.</text>
</comment>
<keyword evidence="3" id="KW-1185">Reference proteome</keyword>
<dbReference type="Proteomes" id="UP000001601">
    <property type="component" value="Unassembled WGS sequence"/>
</dbReference>
<gene>
    <name evidence="2" type="ORF">MED217_10077</name>
</gene>